<evidence type="ECO:0000313" key="27">
    <source>
        <dbReference type="Proteomes" id="UP000007523"/>
    </source>
</evidence>
<dbReference type="Proteomes" id="UP000007523">
    <property type="component" value="Chromosome"/>
</dbReference>
<dbReference type="FunFam" id="2.10.70.100:FF:000001">
    <property type="entry name" value="Sensory transduction histidine kinase"/>
    <property type="match status" value="1"/>
</dbReference>
<dbReference type="CDD" id="cd16922">
    <property type="entry name" value="HATPase_EvgS-ArcB-TorS-like"/>
    <property type="match status" value="1"/>
</dbReference>
<evidence type="ECO:0000259" key="25">
    <source>
        <dbReference type="PROSITE" id="PS50113"/>
    </source>
</evidence>
<evidence type="ECO:0000313" key="26">
    <source>
        <dbReference type="EMBL" id="AFC27286.1"/>
    </source>
</evidence>
<accession>H6NRK4</accession>
<dbReference type="EMBL" id="CP003235">
    <property type="protein sequence ID" value="AFC27286.1"/>
    <property type="molecule type" value="Genomic_DNA"/>
</dbReference>
<dbReference type="InterPro" id="IPR003594">
    <property type="entry name" value="HATPase_dom"/>
</dbReference>
<reference evidence="26 27" key="1">
    <citation type="journal article" date="2012" name="J. Bacteriol.">
        <title>Complete Genome Sequence of Paenibacillus mucilaginosus 3016, a Bacterium Functional as Microbial Fertilizer.</title>
        <authorList>
            <person name="Ma M."/>
            <person name="Wang Z."/>
            <person name="Li L."/>
            <person name="Jiang X."/>
            <person name="Guan D."/>
            <person name="Cao F."/>
            <person name="Chen H."/>
            <person name="Wang X."/>
            <person name="Shen D."/>
            <person name="Du B."/>
            <person name="Li J."/>
        </authorList>
    </citation>
    <scope>NUCLEOTIDE SEQUENCE [LARGE SCALE GENOMIC DNA]</scope>
    <source>
        <strain evidence="26 27">3016</strain>
    </source>
</reference>
<evidence type="ECO:0000256" key="15">
    <source>
        <dbReference type="ARBA" id="ARBA00023012"/>
    </source>
</evidence>
<dbReference type="GO" id="GO:0005524">
    <property type="term" value="F:ATP binding"/>
    <property type="evidence" value="ECO:0007669"/>
    <property type="project" value="UniProtKB-KW"/>
</dbReference>
<dbReference type="InterPro" id="IPR013767">
    <property type="entry name" value="PAS_fold"/>
</dbReference>
<dbReference type="InterPro" id="IPR000014">
    <property type="entry name" value="PAS"/>
</dbReference>
<dbReference type="Gene3D" id="1.10.287.130">
    <property type="match status" value="1"/>
</dbReference>
<dbReference type="InterPro" id="IPR004358">
    <property type="entry name" value="Sig_transdc_His_kin-like_C"/>
</dbReference>
<dbReference type="SUPFAM" id="SSF47384">
    <property type="entry name" value="Homodimeric domain of signal transducing histidine kinase"/>
    <property type="match status" value="1"/>
</dbReference>
<dbReference type="AlphaFoldDB" id="H6NRK4"/>
<evidence type="ECO:0000256" key="2">
    <source>
        <dbReference type="ARBA" id="ARBA00004429"/>
    </source>
</evidence>
<feature type="domain" description="PAS" evidence="24">
    <location>
        <begin position="141"/>
        <end position="201"/>
    </location>
</feature>
<feature type="domain" description="Response regulatory" evidence="23">
    <location>
        <begin position="914"/>
        <end position="1031"/>
    </location>
</feature>
<dbReference type="FunFam" id="1.10.287.130:FF:000002">
    <property type="entry name" value="Two-component osmosensing histidine kinase"/>
    <property type="match status" value="1"/>
</dbReference>
<dbReference type="SUPFAM" id="SSF55785">
    <property type="entry name" value="PYP-like sensor domain (PAS domain)"/>
    <property type="match status" value="5"/>
</dbReference>
<dbReference type="Gene3D" id="3.30.565.10">
    <property type="entry name" value="Histidine kinase-like ATPase, C-terminal domain"/>
    <property type="match status" value="1"/>
</dbReference>
<name>H6NRK4_9BACL</name>
<dbReference type="Gene3D" id="3.40.50.2300">
    <property type="match status" value="1"/>
</dbReference>
<dbReference type="InterPro" id="IPR000700">
    <property type="entry name" value="PAS-assoc_C"/>
</dbReference>
<dbReference type="GO" id="GO:0006355">
    <property type="term" value="P:regulation of DNA-templated transcription"/>
    <property type="evidence" value="ECO:0007669"/>
    <property type="project" value="InterPro"/>
</dbReference>
<feature type="domain" description="PAC" evidence="25">
    <location>
        <begin position="457"/>
        <end position="508"/>
    </location>
</feature>
<dbReference type="SUPFAM" id="SSF55874">
    <property type="entry name" value="ATPase domain of HSP90 chaperone/DNA topoisomerase II/histidine kinase"/>
    <property type="match status" value="1"/>
</dbReference>
<dbReference type="Pfam" id="PF08448">
    <property type="entry name" value="PAS_4"/>
    <property type="match status" value="2"/>
</dbReference>
<keyword evidence="6" id="KW-0997">Cell inner membrane</keyword>
<evidence type="ECO:0000256" key="11">
    <source>
        <dbReference type="ARBA" id="ARBA00022741"/>
    </source>
</evidence>
<dbReference type="GO" id="GO:0005886">
    <property type="term" value="C:plasma membrane"/>
    <property type="evidence" value="ECO:0007669"/>
    <property type="project" value="UniProtKB-SubCell"/>
</dbReference>
<keyword evidence="8" id="KW-0808">Transferase</keyword>
<dbReference type="Pfam" id="PF00072">
    <property type="entry name" value="Response_reg"/>
    <property type="match status" value="1"/>
</dbReference>
<comment type="subunit">
    <text evidence="17">At low DSF concentrations, interacts with RpfF.</text>
</comment>
<evidence type="ECO:0000256" key="21">
    <source>
        <dbReference type="SAM" id="MobiDB-lite"/>
    </source>
</evidence>
<evidence type="ECO:0000256" key="5">
    <source>
        <dbReference type="ARBA" id="ARBA00022475"/>
    </source>
</evidence>
<dbReference type="SUPFAM" id="SSF52172">
    <property type="entry name" value="CheY-like"/>
    <property type="match status" value="1"/>
</dbReference>
<dbReference type="STRING" id="1116391.PM3016_310"/>
<dbReference type="Pfam" id="PF00989">
    <property type="entry name" value="PAS"/>
    <property type="match status" value="1"/>
</dbReference>
<dbReference type="InterPro" id="IPR035965">
    <property type="entry name" value="PAS-like_dom_sf"/>
</dbReference>
<dbReference type="KEGG" id="pmq:PM3016_310"/>
<dbReference type="InterPro" id="IPR013656">
    <property type="entry name" value="PAS_4"/>
</dbReference>
<feature type="domain" description="PAS" evidence="24">
    <location>
        <begin position="509"/>
        <end position="554"/>
    </location>
</feature>
<keyword evidence="27" id="KW-1185">Reference proteome</keyword>
<dbReference type="SMART" id="SM00448">
    <property type="entry name" value="REC"/>
    <property type="match status" value="1"/>
</dbReference>
<keyword evidence="13" id="KW-0067">ATP-binding</keyword>
<keyword evidence="14" id="KW-1133">Transmembrane helix</keyword>
<keyword evidence="12 26" id="KW-0418">Kinase</keyword>
<dbReference type="InterPro" id="IPR001789">
    <property type="entry name" value="Sig_transdc_resp-reg_receiver"/>
</dbReference>
<evidence type="ECO:0000256" key="4">
    <source>
        <dbReference type="ARBA" id="ARBA00012438"/>
    </source>
</evidence>
<feature type="region of interest" description="Disordered" evidence="21">
    <location>
        <begin position="884"/>
        <end position="911"/>
    </location>
</feature>
<evidence type="ECO:0000256" key="19">
    <source>
        <dbReference type="ARBA" id="ARBA00074306"/>
    </source>
</evidence>
<evidence type="ECO:0000259" key="22">
    <source>
        <dbReference type="PROSITE" id="PS50109"/>
    </source>
</evidence>
<organism evidence="26 27">
    <name type="scientific">Paenibacillus mucilaginosus 3016</name>
    <dbReference type="NCBI Taxonomy" id="1116391"/>
    <lineage>
        <taxon>Bacteria</taxon>
        <taxon>Bacillati</taxon>
        <taxon>Bacillota</taxon>
        <taxon>Bacilli</taxon>
        <taxon>Bacillales</taxon>
        <taxon>Paenibacillaceae</taxon>
        <taxon>Paenibacillus</taxon>
    </lineage>
</organism>
<proteinExistence type="inferred from homology"/>
<evidence type="ECO:0000256" key="10">
    <source>
        <dbReference type="ARBA" id="ARBA00022737"/>
    </source>
</evidence>
<feature type="domain" description="PAS" evidence="24">
    <location>
        <begin position="15"/>
        <end position="56"/>
    </location>
</feature>
<evidence type="ECO:0000256" key="12">
    <source>
        <dbReference type="ARBA" id="ARBA00022777"/>
    </source>
</evidence>
<evidence type="ECO:0000259" key="23">
    <source>
        <dbReference type="PROSITE" id="PS50110"/>
    </source>
</evidence>
<feature type="domain" description="Histidine kinase" evidence="22">
    <location>
        <begin position="653"/>
        <end position="873"/>
    </location>
</feature>
<evidence type="ECO:0000256" key="6">
    <source>
        <dbReference type="ARBA" id="ARBA00022519"/>
    </source>
</evidence>
<evidence type="ECO:0000256" key="18">
    <source>
        <dbReference type="ARBA" id="ARBA00068150"/>
    </source>
</evidence>
<keyword evidence="11" id="KW-0547">Nucleotide-binding</keyword>
<keyword evidence="15" id="KW-0902">Two-component regulatory system</keyword>
<dbReference type="InterPro" id="IPR003661">
    <property type="entry name" value="HisK_dim/P_dom"/>
</dbReference>
<dbReference type="NCBIfam" id="TIGR00229">
    <property type="entry name" value="sensory_box"/>
    <property type="match status" value="5"/>
</dbReference>
<gene>
    <name evidence="26" type="ORF">PM3016_310</name>
</gene>
<evidence type="ECO:0000256" key="17">
    <source>
        <dbReference type="ARBA" id="ARBA00064003"/>
    </source>
</evidence>
<dbReference type="Gene3D" id="2.10.70.100">
    <property type="match status" value="1"/>
</dbReference>
<evidence type="ECO:0000256" key="3">
    <source>
        <dbReference type="ARBA" id="ARBA00006402"/>
    </source>
</evidence>
<dbReference type="Pfam" id="PF08447">
    <property type="entry name" value="PAS_3"/>
    <property type="match status" value="2"/>
</dbReference>
<evidence type="ECO:0000256" key="7">
    <source>
        <dbReference type="ARBA" id="ARBA00022553"/>
    </source>
</evidence>
<dbReference type="SMART" id="SM00091">
    <property type="entry name" value="PAS"/>
    <property type="match status" value="4"/>
</dbReference>
<keyword evidence="7" id="KW-0597">Phosphoprotein</keyword>
<dbReference type="SMART" id="SM00388">
    <property type="entry name" value="HisKA"/>
    <property type="match status" value="1"/>
</dbReference>
<dbReference type="CDD" id="cd17546">
    <property type="entry name" value="REC_hyHK_CKI1_RcsC-like"/>
    <property type="match status" value="1"/>
</dbReference>
<evidence type="ECO:0000256" key="16">
    <source>
        <dbReference type="ARBA" id="ARBA00023136"/>
    </source>
</evidence>
<dbReference type="Pfam" id="PF00512">
    <property type="entry name" value="HisKA"/>
    <property type="match status" value="1"/>
</dbReference>
<dbReference type="InterPro" id="IPR013655">
    <property type="entry name" value="PAS_fold_3"/>
</dbReference>
<dbReference type="SMART" id="SM00387">
    <property type="entry name" value="HATPase_c"/>
    <property type="match status" value="1"/>
</dbReference>
<keyword evidence="5" id="KW-1003">Cell membrane</keyword>
<dbReference type="GO" id="GO:0000155">
    <property type="term" value="F:phosphorelay sensor kinase activity"/>
    <property type="evidence" value="ECO:0007669"/>
    <property type="project" value="InterPro"/>
</dbReference>
<dbReference type="FunFam" id="3.30.565.10:FF:000010">
    <property type="entry name" value="Sensor histidine kinase RcsC"/>
    <property type="match status" value="1"/>
</dbReference>
<dbReference type="PROSITE" id="PS50109">
    <property type="entry name" value="HIS_KIN"/>
    <property type="match status" value="1"/>
</dbReference>
<dbReference type="HOGENOM" id="CLU_000445_114_18_9"/>
<dbReference type="SMART" id="SM00086">
    <property type="entry name" value="PAC"/>
    <property type="match status" value="5"/>
</dbReference>
<feature type="domain" description="PAC" evidence="25">
    <location>
        <begin position="209"/>
        <end position="261"/>
    </location>
</feature>
<keyword evidence="10" id="KW-0677">Repeat</keyword>
<dbReference type="GO" id="GO:0009927">
    <property type="term" value="F:histidine phosphotransfer kinase activity"/>
    <property type="evidence" value="ECO:0007669"/>
    <property type="project" value="TreeGrafter"/>
</dbReference>
<dbReference type="InterPro" id="IPR036890">
    <property type="entry name" value="HATPase_C_sf"/>
</dbReference>
<dbReference type="Pfam" id="PF02518">
    <property type="entry name" value="HATPase_c"/>
    <property type="match status" value="1"/>
</dbReference>
<dbReference type="InterPro" id="IPR036097">
    <property type="entry name" value="HisK_dim/P_sf"/>
</dbReference>
<dbReference type="EC" id="2.7.13.3" evidence="4"/>
<dbReference type="CDD" id="cd00082">
    <property type="entry name" value="HisKA"/>
    <property type="match status" value="1"/>
</dbReference>
<dbReference type="InterPro" id="IPR005467">
    <property type="entry name" value="His_kinase_dom"/>
</dbReference>
<dbReference type="PROSITE" id="PS50110">
    <property type="entry name" value="RESPONSE_REGULATORY"/>
    <property type="match status" value="1"/>
</dbReference>
<dbReference type="RefSeq" id="WP_014368221.1">
    <property type="nucleotide sequence ID" value="NC_016935.1"/>
</dbReference>
<feature type="domain" description="PAC" evidence="25">
    <location>
        <begin position="332"/>
        <end position="384"/>
    </location>
</feature>
<keyword evidence="9" id="KW-0812">Transmembrane</keyword>
<dbReference type="InterPro" id="IPR001610">
    <property type="entry name" value="PAC"/>
</dbReference>
<comment type="subcellular location">
    <subcellularLocation>
        <location evidence="2">Cell inner membrane</location>
        <topology evidence="2">Multi-pass membrane protein</topology>
    </subcellularLocation>
</comment>
<dbReference type="PANTHER" id="PTHR43047">
    <property type="entry name" value="TWO-COMPONENT HISTIDINE PROTEIN KINASE"/>
    <property type="match status" value="1"/>
</dbReference>
<evidence type="ECO:0000256" key="8">
    <source>
        <dbReference type="ARBA" id="ARBA00022679"/>
    </source>
</evidence>
<evidence type="ECO:0000256" key="1">
    <source>
        <dbReference type="ARBA" id="ARBA00000085"/>
    </source>
</evidence>
<evidence type="ECO:0000256" key="9">
    <source>
        <dbReference type="ARBA" id="ARBA00022692"/>
    </source>
</evidence>
<comment type="similarity">
    <text evidence="3">In the N-terminal section; belongs to the phytochrome family.</text>
</comment>
<comment type="caution">
    <text evidence="20">Lacks conserved residue(s) required for the propagation of feature annotation.</text>
</comment>
<dbReference type="Gene3D" id="3.30.450.20">
    <property type="entry name" value="PAS domain"/>
    <property type="match status" value="5"/>
</dbReference>
<comment type="catalytic activity">
    <reaction evidence="1">
        <text>ATP + protein L-histidine = ADP + protein N-phospho-L-histidine.</text>
        <dbReference type="EC" id="2.7.13.3"/>
    </reaction>
</comment>
<dbReference type="PRINTS" id="PR00344">
    <property type="entry name" value="BCTRLSENSOR"/>
</dbReference>
<dbReference type="PROSITE" id="PS50113">
    <property type="entry name" value="PAC"/>
    <property type="match status" value="4"/>
</dbReference>
<feature type="domain" description="PAC" evidence="25">
    <location>
        <begin position="89"/>
        <end position="140"/>
    </location>
</feature>
<dbReference type="InterPro" id="IPR011006">
    <property type="entry name" value="CheY-like_superfamily"/>
</dbReference>
<evidence type="ECO:0000256" key="20">
    <source>
        <dbReference type="PROSITE-ProRule" id="PRU00169"/>
    </source>
</evidence>
<dbReference type="PANTHER" id="PTHR43047:SF71">
    <property type="entry name" value="HISTIDINE KINASE CONTAINING CHEY-HOMOLOGOUS RECEIVER DOMAIN-RELATED"/>
    <property type="match status" value="1"/>
</dbReference>
<evidence type="ECO:0000256" key="14">
    <source>
        <dbReference type="ARBA" id="ARBA00022989"/>
    </source>
</evidence>
<evidence type="ECO:0000259" key="24">
    <source>
        <dbReference type="PROSITE" id="PS50112"/>
    </source>
</evidence>
<evidence type="ECO:0000256" key="13">
    <source>
        <dbReference type="ARBA" id="ARBA00022840"/>
    </source>
</evidence>
<sequence length="1035" mass="114787">MPHDLNPATPALLAQSGLYPSLFEHHPDAVYILDRQGRHLHANPAAMRLTGYSVQEAAKAVTEQLSRDRRLLGQREREFSKALRGEATSPYVMRLTCRDGRTVDLEVTYIPIVSDGRIIGAYGIGKDVTEKLENERKRRECEDRYELISTHAQDIISYSTPDGICRFISPSVSKLLGYTPEELEGTRLSALYHPEDYEALRGRSFEDEDVFTCRFRRASGEYIWVETTFKTVRGADGAVQYYLGIGRDITHRRRMEEHLKHSENSLAAAQRVARCGSWHWDVLSDSIEGSAEFQRILGREVRSYGVFLSCIHPEDRDGVDRAVRLALQGAPFNYDYRIVLPDGELRHIHAQADICRGPDGRVCSMIGTTQDITERKHMENRLRESEQRFKSLFDYHPSAIYSMDLEGRLTSVNASLEKLVGCSRGELLGSPHERLAAPGDLAKASGYFTLACQGVPQNGEMVLRSREGRDIDVQMQYVPIVVEGRVVGVYGMASDITERKRHVVEIQKLSSQYTLILNSVAEGIYGVDLSGRGVFLNPAASDMLGYTPEEFEGRPVHTSVHHSKPDGSPYPRRECPIYLTARDGLSRYVTDEVFWRKDGTSFLVEYRTHPIYDQGKLVGAVVVFTDTTSEREIIQAKESAERAAEAKSEFLAVMSHEIRTPMNGIIGMTDILLDTDLTGEQREYTEIIRQSGASLLRILGDILDFSRIEAGKMALEHHRFQVEDTVREVLDLFTPKAQEKGLRLQADLETGVPPLLGDSTRVKQILINLVGNALKFTERGSVTLTVRSRPAPAGSRMLDFTVEDTGIGIPAGKLHHLFQSFSQVHPAMNRKYGGTGLGLAICKKLVELMGGTIAVESTEGAGSSFTFTLLFPEEGSEAPMAVGLPAHSAPEEGRRQEQAAGGEPGEDGPGKPLRILVAEETQAARMHLQRILSRLGHTVHTVPNGLAAVKAVQRQPYDLLLMSTVLPVMDGVTAASRIRSLLPPERRPLVIGLAPGGGRGGQERYAHAGMAYVAARPPGTAELRTLLRRVQVRHV</sequence>
<dbReference type="CDD" id="cd00130">
    <property type="entry name" value="PAS"/>
    <property type="match status" value="5"/>
</dbReference>
<protein>
    <recommendedName>
        <fullName evidence="19">Circadian input-output histidine kinase CikA</fullName>
        <ecNumber evidence="4">2.7.13.3</ecNumber>
    </recommendedName>
    <alternativeName>
        <fullName evidence="18">Sensory/regulatory protein RpfC</fullName>
    </alternativeName>
</protein>
<keyword evidence="16" id="KW-0472">Membrane</keyword>
<dbReference type="PROSITE" id="PS50112">
    <property type="entry name" value="PAS"/>
    <property type="match status" value="4"/>
</dbReference>
<feature type="domain" description="PAS" evidence="24">
    <location>
        <begin position="385"/>
        <end position="429"/>
    </location>
</feature>